<gene>
    <name evidence="5" type="ORF">FHP06_02915</name>
</gene>
<evidence type="ECO:0000313" key="5">
    <source>
        <dbReference type="EMBL" id="TXL63192.1"/>
    </source>
</evidence>
<dbReference type="GO" id="GO:0003677">
    <property type="term" value="F:DNA binding"/>
    <property type="evidence" value="ECO:0007669"/>
    <property type="project" value="UniProtKB-KW"/>
</dbReference>
<name>A0A5C8NPF8_9ACTN</name>
<dbReference type="Gene3D" id="1.25.40.10">
    <property type="entry name" value="Tetratricopeptide repeat domain"/>
    <property type="match status" value="1"/>
</dbReference>
<dbReference type="Gene3D" id="1.10.10.10">
    <property type="entry name" value="Winged helix-like DNA-binding domain superfamily/Winged helix DNA-binding domain"/>
    <property type="match status" value="1"/>
</dbReference>
<evidence type="ECO:0000256" key="2">
    <source>
        <dbReference type="ARBA" id="ARBA00023125"/>
    </source>
</evidence>
<dbReference type="Pfam" id="PF00196">
    <property type="entry name" value="GerE"/>
    <property type="match status" value="1"/>
</dbReference>
<evidence type="ECO:0000259" key="4">
    <source>
        <dbReference type="PROSITE" id="PS50043"/>
    </source>
</evidence>
<evidence type="ECO:0000313" key="6">
    <source>
        <dbReference type="Proteomes" id="UP000321571"/>
    </source>
</evidence>
<dbReference type="GO" id="GO:0006355">
    <property type="term" value="P:regulation of DNA-templated transcription"/>
    <property type="evidence" value="ECO:0007669"/>
    <property type="project" value="InterPro"/>
</dbReference>
<dbReference type="AlphaFoldDB" id="A0A5C8NPF8"/>
<dbReference type="SUPFAM" id="SSF46894">
    <property type="entry name" value="C-terminal effector domain of the bipartite response regulators"/>
    <property type="match status" value="1"/>
</dbReference>
<keyword evidence="2" id="KW-0238">DNA-binding</keyword>
<dbReference type="CDD" id="cd06170">
    <property type="entry name" value="LuxR_C_like"/>
    <property type="match status" value="1"/>
</dbReference>
<evidence type="ECO:0000256" key="1">
    <source>
        <dbReference type="ARBA" id="ARBA00023015"/>
    </source>
</evidence>
<dbReference type="PANTHER" id="PTHR44688">
    <property type="entry name" value="DNA-BINDING TRANSCRIPTIONAL ACTIVATOR DEVR_DOSR"/>
    <property type="match status" value="1"/>
</dbReference>
<protein>
    <submittedName>
        <fullName evidence="5">Helix-turn-helix transcriptional regulator</fullName>
    </submittedName>
</protein>
<dbReference type="PROSITE" id="PS00622">
    <property type="entry name" value="HTH_LUXR_1"/>
    <property type="match status" value="1"/>
</dbReference>
<sequence>MNVVDQLIRGREAYGRQEWQSARDRLAAPDLGELETDDLRALATAAFLVGDTETSMRALERAFHRHEEGDEPLAAARDALLLTMILDVSGHAAASGGWMARATRLLEGEPDCAEHGFLQMNEMLQHVFGGRPAEAVELAATVVEAGRRHREPDLVAMGLVVQGRMAIYQSRVKEGLALLDEAMLGVVSGDVSPIMSGRIYCTMIDACQELDDVRRMTDWTRLLSTWCEAQEGLVPFTGQAAVHRAQIMRSQGAWEDALDELALAEERYTVQGLGGSALGEVELERAGLLRLRGDLDDAAAAYAAADELGHDPQPGLTLLWLAQGRVDATVAAARRMLDDYQNPVRRSQVLPVVVQVFLAAGDVDAASSAAEELEQIAAAFGSPIVTASAAYARGSVCLAQGSAPDGLPHLRAAWRTWLDLGARYEAAWARTRIAQAFRAMDDEDSAAAELTVAGRIFTELGAEPARREVERLLGTTRPDGLTAREIEVLRLVASGRSNPQIAAELFLSEKTVARHLSNIFGKTDVKSRTEAAAYAFQHQLV</sequence>
<keyword evidence="6" id="KW-1185">Reference proteome</keyword>
<feature type="domain" description="HTH luxR-type" evidence="4">
    <location>
        <begin position="474"/>
        <end position="539"/>
    </location>
</feature>
<dbReference type="EMBL" id="VDUX01000001">
    <property type="protein sequence ID" value="TXL63192.1"/>
    <property type="molecule type" value="Genomic_DNA"/>
</dbReference>
<keyword evidence="1" id="KW-0805">Transcription regulation</keyword>
<dbReference type="SMART" id="SM00421">
    <property type="entry name" value="HTH_LUXR"/>
    <property type="match status" value="1"/>
</dbReference>
<dbReference type="InterPro" id="IPR000792">
    <property type="entry name" value="Tscrpt_reg_LuxR_C"/>
</dbReference>
<dbReference type="InterPro" id="IPR011990">
    <property type="entry name" value="TPR-like_helical_dom_sf"/>
</dbReference>
<dbReference type="PROSITE" id="PS50043">
    <property type="entry name" value="HTH_LUXR_2"/>
    <property type="match status" value="1"/>
</dbReference>
<dbReference type="InterPro" id="IPR036388">
    <property type="entry name" value="WH-like_DNA-bd_sf"/>
</dbReference>
<reference evidence="5 6" key="1">
    <citation type="submission" date="2019-06" db="EMBL/GenBank/DDBJ databases">
        <title>Aeromicrobium sp. nov., isolated from a maize field.</title>
        <authorList>
            <person name="Lin S.-Y."/>
            <person name="Tsai C.-F."/>
            <person name="Young C.-C."/>
        </authorList>
    </citation>
    <scope>NUCLEOTIDE SEQUENCE [LARGE SCALE GENOMIC DNA]</scope>
    <source>
        <strain evidence="5 6">CC-CFT486</strain>
    </source>
</reference>
<dbReference type="RefSeq" id="WP_147683577.1">
    <property type="nucleotide sequence ID" value="NZ_VDUX01000001.1"/>
</dbReference>
<dbReference type="SUPFAM" id="SSF48452">
    <property type="entry name" value="TPR-like"/>
    <property type="match status" value="1"/>
</dbReference>
<dbReference type="Proteomes" id="UP000321571">
    <property type="component" value="Unassembled WGS sequence"/>
</dbReference>
<dbReference type="InterPro" id="IPR016032">
    <property type="entry name" value="Sig_transdc_resp-reg_C-effctor"/>
</dbReference>
<keyword evidence="3" id="KW-0804">Transcription</keyword>
<dbReference type="PANTHER" id="PTHR44688:SF16">
    <property type="entry name" value="DNA-BINDING TRANSCRIPTIONAL ACTIVATOR DEVR_DOSR"/>
    <property type="match status" value="1"/>
</dbReference>
<comment type="caution">
    <text evidence="5">The sequence shown here is derived from an EMBL/GenBank/DDBJ whole genome shotgun (WGS) entry which is preliminary data.</text>
</comment>
<dbReference type="PRINTS" id="PR00038">
    <property type="entry name" value="HTHLUXR"/>
</dbReference>
<proteinExistence type="predicted"/>
<evidence type="ECO:0000256" key="3">
    <source>
        <dbReference type="ARBA" id="ARBA00023163"/>
    </source>
</evidence>
<organism evidence="5 6">
    <name type="scientific">Aeromicrobium terrae</name>
    <dbReference type="NCBI Taxonomy" id="2498846"/>
    <lineage>
        <taxon>Bacteria</taxon>
        <taxon>Bacillati</taxon>
        <taxon>Actinomycetota</taxon>
        <taxon>Actinomycetes</taxon>
        <taxon>Propionibacteriales</taxon>
        <taxon>Nocardioidaceae</taxon>
        <taxon>Aeromicrobium</taxon>
    </lineage>
</organism>
<dbReference type="OrthoDB" id="27092at2"/>
<accession>A0A5C8NPF8</accession>